<accession>A0A5C7AWD6</accession>
<evidence type="ECO:0000259" key="2">
    <source>
        <dbReference type="Pfam" id="PF13239"/>
    </source>
</evidence>
<feature type="domain" description="2TM" evidence="2">
    <location>
        <begin position="15"/>
        <end position="101"/>
    </location>
</feature>
<dbReference type="Pfam" id="PF13239">
    <property type="entry name" value="2TM"/>
    <property type="match status" value="1"/>
</dbReference>
<keyword evidence="4" id="KW-1185">Reference proteome</keyword>
<feature type="transmembrane region" description="Helical" evidence="1">
    <location>
        <begin position="57"/>
        <end position="79"/>
    </location>
</feature>
<dbReference type="InterPro" id="IPR025698">
    <property type="entry name" value="2TM_dom"/>
</dbReference>
<reference evidence="4" key="1">
    <citation type="submission" date="2019-08" db="EMBL/GenBank/DDBJ databases">
        <title>Seonamhaeicola sediminis sp. nov., isolated from marine sediment.</title>
        <authorList>
            <person name="Cao W.R."/>
        </authorList>
    </citation>
    <scope>NUCLEOTIDE SEQUENCE [LARGE SCALE GENOMIC DNA]</scope>
    <source>
        <strain evidence="4">Gy8</strain>
    </source>
</reference>
<comment type="caution">
    <text evidence="3">The sequence shown here is derived from an EMBL/GenBank/DDBJ whole genome shotgun (WGS) entry which is preliminary data.</text>
</comment>
<protein>
    <submittedName>
        <fullName evidence="3">2TM domain-containing protein</fullName>
    </submittedName>
</protein>
<keyword evidence="1" id="KW-0472">Membrane</keyword>
<feature type="transmembrane region" description="Helical" evidence="1">
    <location>
        <begin position="25"/>
        <end position="45"/>
    </location>
</feature>
<keyword evidence="1" id="KW-0812">Transmembrane</keyword>
<keyword evidence="1" id="KW-1133">Transmembrane helix</keyword>
<gene>
    <name evidence="3" type="ORF">FUA26_10960</name>
</gene>
<dbReference type="RefSeq" id="WP_147135759.1">
    <property type="nucleotide sequence ID" value="NZ_VOSC01000025.1"/>
</dbReference>
<evidence type="ECO:0000256" key="1">
    <source>
        <dbReference type="SAM" id="Phobius"/>
    </source>
</evidence>
<organism evidence="3 4">
    <name type="scientific">Seonamhaeicola algicola</name>
    <dbReference type="NCBI Taxonomy" id="1719036"/>
    <lineage>
        <taxon>Bacteria</taxon>
        <taxon>Pseudomonadati</taxon>
        <taxon>Bacteroidota</taxon>
        <taxon>Flavobacteriia</taxon>
        <taxon>Flavobacteriales</taxon>
        <taxon>Flavobacteriaceae</taxon>
    </lineage>
</organism>
<name>A0A5C7AWD6_9FLAO</name>
<dbReference type="OrthoDB" id="8965954at2"/>
<dbReference type="AlphaFoldDB" id="A0A5C7AWD6"/>
<dbReference type="EMBL" id="VOSC01000025">
    <property type="protein sequence ID" value="TXE09992.1"/>
    <property type="molecule type" value="Genomic_DNA"/>
</dbReference>
<evidence type="ECO:0000313" key="4">
    <source>
        <dbReference type="Proteomes" id="UP000321790"/>
    </source>
</evidence>
<dbReference type="Proteomes" id="UP000321790">
    <property type="component" value="Unassembled WGS sequence"/>
</dbReference>
<proteinExistence type="predicted"/>
<evidence type="ECO:0000313" key="3">
    <source>
        <dbReference type="EMBL" id="TXE09992.1"/>
    </source>
</evidence>
<sequence>MSKPTNNKSKQAYFKAKEKVNHVKIFYVHLVGYLIAVGLMGYNIYYIHIYTSKYTNFFTWFNSIFIVAWTVFIVLHWRWAIKGKTFFSKGWEAKKAKKYIEKQSTKEETTMWE</sequence>